<dbReference type="Proteomes" id="UP001153642">
    <property type="component" value="Unassembled WGS sequence"/>
</dbReference>
<reference evidence="1" key="1">
    <citation type="submission" date="2022-11" db="EMBL/GenBank/DDBJ databases">
        <title>High-quality draft genome sequence of Galbibacter sp. strain CMA-7.</title>
        <authorList>
            <person name="Wei L."/>
            <person name="Dong C."/>
            <person name="Shao Z."/>
        </authorList>
    </citation>
    <scope>NUCLEOTIDE SEQUENCE</scope>
    <source>
        <strain evidence="1">CMA-7</strain>
    </source>
</reference>
<keyword evidence="2" id="KW-1185">Reference proteome</keyword>
<dbReference type="RefSeq" id="WP_277898312.1">
    <property type="nucleotide sequence ID" value="NZ_JAPMUA010000001.1"/>
</dbReference>
<gene>
    <name evidence="1" type="ORF">OSR52_01640</name>
</gene>
<sequence>MEKGYNCISKLDILYSKGDIFVKRKLIPSIFPEKLTIISGKVRTTKINEAIAIILLINSNLQINKKEDKSKNINLSSMVTPEIQISNHFIEDIKHLIEVIEEGII</sequence>
<comment type="caution">
    <text evidence="1">The sequence shown here is derived from an EMBL/GenBank/DDBJ whole genome shotgun (WGS) entry which is preliminary data.</text>
</comment>
<protein>
    <submittedName>
        <fullName evidence="1">Uncharacterized protein</fullName>
    </submittedName>
</protein>
<proteinExistence type="predicted"/>
<evidence type="ECO:0000313" key="2">
    <source>
        <dbReference type="Proteomes" id="UP001153642"/>
    </source>
</evidence>
<dbReference type="EMBL" id="JAPMUA010000001">
    <property type="protein sequence ID" value="MDG3584552.1"/>
    <property type="molecule type" value="Genomic_DNA"/>
</dbReference>
<organism evidence="1 2">
    <name type="scientific">Galbibacter pacificus</name>
    <dbReference type="NCBI Taxonomy" id="2996052"/>
    <lineage>
        <taxon>Bacteria</taxon>
        <taxon>Pseudomonadati</taxon>
        <taxon>Bacteroidota</taxon>
        <taxon>Flavobacteriia</taxon>
        <taxon>Flavobacteriales</taxon>
        <taxon>Flavobacteriaceae</taxon>
        <taxon>Galbibacter</taxon>
    </lineage>
</organism>
<name>A0ABT6FMQ9_9FLAO</name>
<evidence type="ECO:0000313" key="1">
    <source>
        <dbReference type="EMBL" id="MDG3584552.1"/>
    </source>
</evidence>
<accession>A0ABT6FMQ9</accession>